<evidence type="ECO:0000259" key="5">
    <source>
        <dbReference type="Pfam" id="PF18962"/>
    </source>
</evidence>
<dbReference type="OrthoDB" id="1110367at2"/>
<dbReference type="Proteomes" id="UP000036261">
    <property type="component" value="Unassembled WGS sequence"/>
</dbReference>
<dbReference type="InterPro" id="IPR026444">
    <property type="entry name" value="Secre_tail"/>
</dbReference>
<keyword evidence="2 4" id="KW-0732">Signal</keyword>
<dbReference type="NCBIfam" id="TIGR01451">
    <property type="entry name" value="B_ant_repeat"/>
    <property type="match status" value="1"/>
</dbReference>
<feature type="domain" description="DUF7619" evidence="6">
    <location>
        <begin position="644"/>
        <end position="773"/>
    </location>
</feature>
<reference evidence="7 8" key="1">
    <citation type="journal article" date="2013" name="Int. J. Syst. Evol. Microbiol.">
        <title>Chryseobacterium angstadtii sp. nov., isolated from a newt tank.</title>
        <authorList>
            <person name="Kirk K.E."/>
            <person name="Hoffman J.A."/>
            <person name="Smith K.A."/>
            <person name="Strahan B.L."/>
            <person name="Failor K.C."/>
            <person name="Krebs J.E."/>
            <person name="Gale A.N."/>
            <person name="Do T.D."/>
            <person name="Sontag T.C."/>
            <person name="Batties A.M."/>
            <person name="Mistiszyn K."/>
            <person name="Newman J.D."/>
        </authorList>
    </citation>
    <scope>NUCLEOTIDE SEQUENCE [LARGE SCALE GENOMIC DNA]</scope>
    <source>
        <strain evidence="7 8">KM</strain>
    </source>
</reference>
<evidence type="ECO:0000259" key="6">
    <source>
        <dbReference type="Pfam" id="PF24595"/>
    </source>
</evidence>
<dbReference type="AlphaFoldDB" id="A0A0J7I2S3"/>
<accession>A0A0J7I2S3</accession>
<dbReference type="SUPFAM" id="SSF52058">
    <property type="entry name" value="L domain-like"/>
    <property type="match status" value="1"/>
</dbReference>
<dbReference type="Gene3D" id="3.80.10.10">
    <property type="entry name" value="Ribonuclease Inhibitor"/>
    <property type="match status" value="1"/>
</dbReference>
<evidence type="ECO:0000256" key="3">
    <source>
        <dbReference type="ARBA" id="ARBA00022737"/>
    </source>
</evidence>
<evidence type="ECO:0000313" key="7">
    <source>
        <dbReference type="EMBL" id="KMQ60254.1"/>
    </source>
</evidence>
<proteinExistence type="predicted"/>
<comment type="caution">
    <text evidence="7">The sequence shown here is derived from an EMBL/GenBank/DDBJ whole genome shotgun (WGS) entry which is preliminary data.</text>
</comment>
<name>A0A0J7I2S3_9FLAO</name>
<evidence type="ECO:0000256" key="2">
    <source>
        <dbReference type="ARBA" id="ARBA00022729"/>
    </source>
</evidence>
<keyword evidence="1" id="KW-0433">Leucine-rich repeat</keyword>
<dbReference type="GO" id="GO:0035591">
    <property type="term" value="F:signaling adaptor activity"/>
    <property type="evidence" value="ECO:0007669"/>
    <property type="project" value="TreeGrafter"/>
</dbReference>
<feature type="signal peptide" evidence="4">
    <location>
        <begin position="1"/>
        <end position="20"/>
    </location>
</feature>
<keyword evidence="3" id="KW-0677">Repeat</keyword>
<evidence type="ECO:0000313" key="8">
    <source>
        <dbReference type="Proteomes" id="UP000036261"/>
    </source>
</evidence>
<gene>
    <name evidence="7" type="ORF">ACM46_18775</name>
</gene>
<dbReference type="InterPro" id="IPR052574">
    <property type="entry name" value="CDIRP"/>
</dbReference>
<keyword evidence="8" id="KW-1185">Reference proteome</keyword>
<dbReference type="NCBIfam" id="TIGR04183">
    <property type="entry name" value="Por_Secre_tail"/>
    <property type="match status" value="1"/>
</dbReference>
<dbReference type="InterPro" id="IPR055353">
    <property type="entry name" value="DUF7619"/>
</dbReference>
<dbReference type="Pfam" id="PF18962">
    <property type="entry name" value="Por_Secre_tail"/>
    <property type="match status" value="1"/>
</dbReference>
<dbReference type="InterPro" id="IPR032675">
    <property type="entry name" value="LRR_dom_sf"/>
</dbReference>
<evidence type="ECO:0000256" key="1">
    <source>
        <dbReference type="ARBA" id="ARBA00022614"/>
    </source>
</evidence>
<organism evidence="7 8">
    <name type="scientific">Chryseobacterium angstadtii</name>
    <dbReference type="NCBI Taxonomy" id="558151"/>
    <lineage>
        <taxon>Bacteria</taxon>
        <taxon>Pseudomonadati</taxon>
        <taxon>Bacteroidota</taxon>
        <taxon>Flavobacteriia</taxon>
        <taxon>Flavobacteriales</taxon>
        <taxon>Weeksellaceae</taxon>
        <taxon>Chryseobacterium group</taxon>
        <taxon>Chryseobacterium</taxon>
    </lineage>
</organism>
<dbReference type="STRING" id="558151.ACM46_18775"/>
<feature type="chain" id="PRO_5005288158" evidence="4">
    <location>
        <begin position="21"/>
        <end position="861"/>
    </location>
</feature>
<dbReference type="EMBL" id="LFND01000006">
    <property type="protein sequence ID" value="KMQ60254.1"/>
    <property type="molecule type" value="Genomic_DNA"/>
</dbReference>
<dbReference type="PANTHER" id="PTHR47566">
    <property type="match status" value="1"/>
</dbReference>
<protein>
    <submittedName>
        <fullName evidence="7">Uncharacterized protein</fullName>
    </submittedName>
</protein>
<dbReference type="Pfam" id="PF24595">
    <property type="entry name" value="DUF7619"/>
    <property type="match status" value="1"/>
</dbReference>
<dbReference type="RefSeq" id="WP_083997458.1">
    <property type="nucleotide sequence ID" value="NZ_LFND01000006.1"/>
</dbReference>
<dbReference type="InterPro" id="IPR047589">
    <property type="entry name" value="DUF11_rpt"/>
</dbReference>
<feature type="domain" description="Secretion system C-terminal sorting" evidence="5">
    <location>
        <begin position="793"/>
        <end position="859"/>
    </location>
</feature>
<dbReference type="PATRIC" id="fig|558151.6.peg.3957"/>
<dbReference type="PANTHER" id="PTHR47566:SF1">
    <property type="entry name" value="PROTEIN NUD1"/>
    <property type="match status" value="1"/>
</dbReference>
<evidence type="ECO:0000256" key="4">
    <source>
        <dbReference type="SAM" id="SignalP"/>
    </source>
</evidence>
<sequence>MKKIYFIVCMMICCAFQAQIVNIPDPYLKSKLFTYGATSNAGGTFITLDANGDGEVQVSEAAMVYKIDINNLTDAVTSLSGLNQFPNLNELVLTNPNLQTYNLVFSNYPSLQKLRFLGGEVANVTVENCNALNLASLGAHGKNITIQNTSVQEVKLQNINAVSISSAPNLKKFSLFGSTLTSLNLSNLPLLEEVSVTENPSLASINFAGDVALKKLELFRNQLSGLSVPNPSLVNYLAISTNLIQTFDPTPYTGLTYFDIHQNQLTSLNLSANPLLYEVSVYDNALTALTFNNNNNLQYVYAGNNQLQNIAFNQIPNMRGIQIQNNQFVNIDFSQNLQMLSFDCTSNLNLKTLNIKNGKDSFSGSGSACAFSITPQLQYICIDPGEIYAINALLTQYNQTNVVVNSYCSFTPGGNSYLFQGTARYDQNGNGCDAGDPSKPFQKFNLVSSVAGLSSAIANGSGSYAMYLPAGINIITPVLENPSYFTVSPTSVNITFPNQPAPVTQNFCLAANGTHHDLETVIMPITIARPGFDAQYKIIYKNKGTSVQSGTLVFNYNNNVVNYLTSTVAPNSQLPGALNWGFSNLLPFETREITVSLRLNTPTQTPPLNGGSILLYNAQINGATDDTPADNLFTLNQTVVNSFDPNDKTCLEGTSISQAQVGNYVHYLIRFENTGTANAQNIVVKDVIDTSKFDLSSLVSLSGSHNFVTKVNSPNVEFIFENIQLPFDDANNDGYVSFKIKTKSTLTVGDTFSNTAQIYFDYNAPIVTNTYTTSVQNTLAASEVNPTKNDFSIYPNPVQDILYIQSKDEVIKAEIYDTSGRILNTAGVKNNSIPVSELAKGNYIIRLSTKNKVMMLKFIKA</sequence>